<gene>
    <name evidence="3" type="ORF">FY030_04365</name>
</gene>
<evidence type="ECO:0000313" key="3">
    <source>
        <dbReference type="EMBL" id="QFG68054.1"/>
    </source>
</evidence>
<feature type="compositionally biased region" description="Low complexity" evidence="1">
    <location>
        <begin position="85"/>
        <end position="94"/>
    </location>
</feature>
<reference evidence="3 4" key="1">
    <citation type="submission" date="2019-09" db="EMBL/GenBank/DDBJ databases">
        <title>Serinicoccus pratensis sp. nov., isolated from meadow soil.</title>
        <authorList>
            <person name="Zhang W."/>
        </authorList>
    </citation>
    <scope>NUCLEOTIDE SEQUENCE [LARGE SCALE GENOMIC DNA]</scope>
    <source>
        <strain evidence="3 4">W204</strain>
    </source>
</reference>
<feature type="region of interest" description="Disordered" evidence="1">
    <location>
        <begin position="216"/>
        <end position="251"/>
    </location>
</feature>
<dbReference type="Pfam" id="PF12836">
    <property type="entry name" value="HHH_3"/>
    <property type="match status" value="1"/>
</dbReference>
<feature type="region of interest" description="Disordered" evidence="1">
    <location>
        <begin position="77"/>
        <end position="140"/>
    </location>
</feature>
<protein>
    <submittedName>
        <fullName evidence="3">ComEA family DNA-binding protein</fullName>
    </submittedName>
</protein>
<accession>A0A5J6V442</accession>
<dbReference type="GO" id="GO:0003677">
    <property type="term" value="F:DNA binding"/>
    <property type="evidence" value="ECO:0007669"/>
    <property type="project" value="UniProtKB-KW"/>
</dbReference>
<dbReference type="InterPro" id="IPR010994">
    <property type="entry name" value="RuvA_2-like"/>
</dbReference>
<dbReference type="Gene3D" id="1.10.150.280">
    <property type="entry name" value="AF1531-like domain"/>
    <property type="match status" value="1"/>
</dbReference>
<keyword evidence="3" id="KW-0238">DNA-binding</keyword>
<dbReference type="GO" id="GO:0006281">
    <property type="term" value="P:DNA repair"/>
    <property type="evidence" value="ECO:0007669"/>
    <property type="project" value="InterPro"/>
</dbReference>
<dbReference type="PANTHER" id="PTHR21180:SF32">
    <property type="entry name" value="ENDONUCLEASE_EXONUCLEASE_PHOSPHATASE FAMILY DOMAIN-CONTAINING PROTEIN 1"/>
    <property type="match status" value="1"/>
</dbReference>
<feature type="compositionally biased region" description="Gly residues" evidence="1">
    <location>
        <begin position="226"/>
        <end position="250"/>
    </location>
</feature>
<feature type="compositionally biased region" description="Low complexity" evidence="1">
    <location>
        <begin position="104"/>
        <end position="116"/>
    </location>
</feature>
<dbReference type="GO" id="GO:0015628">
    <property type="term" value="P:protein secretion by the type II secretion system"/>
    <property type="evidence" value="ECO:0007669"/>
    <property type="project" value="TreeGrafter"/>
</dbReference>
<dbReference type="EMBL" id="CP044427">
    <property type="protein sequence ID" value="QFG68054.1"/>
    <property type="molecule type" value="Genomic_DNA"/>
</dbReference>
<dbReference type="PANTHER" id="PTHR21180">
    <property type="entry name" value="ENDONUCLEASE/EXONUCLEASE/PHOSPHATASE FAMILY DOMAIN-CONTAINING PROTEIN 1"/>
    <property type="match status" value="1"/>
</dbReference>
<dbReference type="SMART" id="SM00278">
    <property type="entry name" value="HhH1"/>
    <property type="match status" value="2"/>
</dbReference>
<dbReference type="Pfam" id="PF10531">
    <property type="entry name" value="SLBB"/>
    <property type="match status" value="1"/>
</dbReference>
<feature type="domain" description="Helix-hairpin-helix DNA-binding motif class 1" evidence="2">
    <location>
        <begin position="262"/>
        <end position="281"/>
    </location>
</feature>
<evidence type="ECO:0000259" key="2">
    <source>
        <dbReference type="SMART" id="SM00278"/>
    </source>
</evidence>
<dbReference type="SUPFAM" id="SSF47781">
    <property type="entry name" value="RuvA domain 2-like"/>
    <property type="match status" value="1"/>
</dbReference>
<evidence type="ECO:0000256" key="1">
    <source>
        <dbReference type="SAM" id="MobiDB-lite"/>
    </source>
</evidence>
<dbReference type="GO" id="GO:0015627">
    <property type="term" value="C:type II protein secretion system complex"/>
    <property type="evidence" value="ECO:0007669"/>
    <property type="project" value="TreeGrafter"/>
</dbReference>
<feature type="domain" description="Helix-hairpin-helix DNA-binding motif class 1" evidence="2">
    <location>
        <begin position="292"/>
        <end position="311"/>
    </location>
</feature>
<dbReference type="AlphaFoldDB" id="A0A5J6V442"/>
<name>A0A5J6V442_9MICO</name>
<dbReference type="Gene3D" id="3.10.560.10">
    <property type="entry name" value="Outer membrane lipoprotein wza domain like"/>
    <property type="match status" value="1"/>
</dbReference>
<proteinExistence type="predicted"/>
<sequence>MGDEPGMPGPETTVVPLFSVPDSLRSVDVAVGGRAVRGLLLITAVLLLTLGGRWWWVSQQAVGVPVEQVVGAGAGLAGAGPGSTPPGSSAEGTPAEGGGGPEGAVGAEGPTAPAGPSDAASDTAADEGEVPGAAGASTAGGADAAGEAVLVVHVIGEVQEPGVVELPSGSRVIDAVRAAGGVTDEADPASLNLARSVVDGEQVWVGAPGEEPPPWLQAAPAPPAVGVGGGAGGPGSGQPGDGVGGGGGQGALLVDLNRADQAQLEELPGVGPVTAGNILAWREQHGGFTAVEELTEVSGIGEKTLEQLRPHVSVGG</sequence>
<dbReference type="InterPro" id="IPR003583">
    <property type="entry name" value="Hlx-hairpin-Hlx_DNA-bd_motif"/>
</dbReference>
<dbReference type="RefSeq" id="WP_158060444.1">
    <property type="nucleotide sequence ID" value="NZ_CP044427.1"/>
</dbReference>
<keyword evidence="4" id="KW-1185">Reference proteome</keyword>
<organism evidence="3 4">
    <name type="scientific">Ornithinimicrobium pratense</name>
    <dbReference type="NCBI Taxonomy" id="2593973"/>
    <lineage>
        <taxon>Bacteria</taxon>
        <taxon>Bacillati</taxon>
        <taxon>Actinomycetota</taxon>
        <taxon>Actinomycetes</taxon>
        <taxon>Micrococcales</taxon>
        <taxon>Ornithinimicrobiaceae</taxon>
        <taxon>Ornithinimicrobium</taxon>
    </lineage>
</organism>
<dbReference type="OrthoDB" id="9758724at2"/>
<dbReference type="InterPro" id="IPR051675">
    <property type="entry name" value="Endo/Exo/Phosphatase_dom_1"/>
</dbReference>
<dbReference type="KEGG" id="serw:FY030_04365"/>
<dbReference type="InterPro" id="IPR019554">
    <property type="entry name" value="Soluble_ligand-bd"/>
</dbReference>
<evidence type="ECO:0000313" key="4">
    <source>
        <dbReference type="Proteomes" id="UP000326546"/>
    </source>
</evidence>
<dbReference type="Proteomes" id="UP000326546">
    <property type="component" value="Chromosome"/>
</dbReference>